<evidence type="ECO:0000313" key="2">
    <source>
        <dbReference type="EMBL" id="OWK64168.1"/>
    </source>
</evidence>
<evidence type="ECO:0000256" key="1">
    <source>
        <dbReference type="SAM" id="Phobius"/>
    </source>
</evidence>
<reference evidence="2 3" key="1">
    <citation type="submission" date="2017-05" db="EMBL/GenBank/DDBJ databases">
        <title>Genome of assembly of the Bengalese finch, Lonchura striata domestica.</title>
        <authorList>
            <person name="Colquitt B.M."/>
            <person name="Brainard M.S."/>
        </authorList>
    </citation>
    <scope>NUCLEOTIDE SEQUENCE [LARGE SCALE GENOMIC DNA]</scope>
    <source>
        <strain evidence="2">White83orange57</strain>
    </source>
</reference>
<feature type="transmembrane region" description="Helical" evidence="1">
    <location>
        <begin position="91"/>
        <end position="108"/>
    </location>
</feature>
<protein>
    <submittedName>
        <fullName evidence="2">Uncharacterized protein</fullName>
    </submittedName>
</protein>
<gene>
    <name evidence="2" type="ORF">RLOC_00011074</name>
</gene>
<keyword evidence="1" id="KW-0472">Membrane</keyword>
<keyword evidence="3" id="KW-1185">Reference proteome</keyword>
<organism evidence="2 3">
    <name type="scientific">Lonchura striata</name>
    <name type="common">white-rumped munia</name>
    <dbReference type="NCBI Taxonomy" id="40157"/>
    <lineage>
        <taxon>Eukaryota</taxon>
        <taxon>Metazoa</taxon>
        <taxon>Chordata</taxon>
        <taxon>Craniata</taxon>
        <taxon>Vertebrata</taxon>
        <taxon>Euteleostomi</taxon>
        <taxon>Archelosauria</taxon>
        <taxon>Archosauria</taxon>
        <taxon>Dinosauria</taxon>
        <taxon>Saurischia</taxon>
        <taxon>Theropoda</taxon>
        <taxon>Coelurosauria</taxon>
        <taxon>Aves</taxon>
        <taxon>Neognathae</taxon>
        <taxon>Neoaves</taxon>
        <taxon>Telluraves</taxon>
        <taxon>Australaves</taxon>
        <taxon>Passeriformes</taxon>
        <taxon>Passeroidea</taxon>
        <taxon>Estrildidae</taxon>
        <taxon>Estrildinae</taxon>
        <taxon>Lonchura</taxon>
    </lineage>
</organism>
<name>A0A218VEA1_9PASE</name>
<dbReference type="Proteomes" id="UP000197619">
    <property type="component" value="Unassembled WGS sequence"/>
</dbReference>
<keyword evidence="1" id="KW-1133">Transmembrane helix</keyword>
<comment type="caution">
    <text evidence="2">The sequence shown here is derived from an EMBL/GenBank/DDBJ whole genome shotgun (WGS) entry which is preliminary data.</text>
</comment>
<evidence type="ECO:0000313" key="3">
    <source>
        <dbReference type="Proteomes" id="UP000197619"/>
    </source>
</evidence>
<keyword evidence="1" id="KW-0812">Transmembrane</keyword>
<sequence>MGSRGCRLRSGSWAVPTSTLPRCCHCSWHTLRRETQTQEPQTLDAAPSGGQACRGSVAQAPPTSTLSIMFTAQLSVSAVLLNAHFYTFLKYFLQSFYTVISIWIYIITRCDPIEMYVIMVCLLQTHMPQLSPLCYLSGSIQLLSWHAGKGVQAALCSGVATLSIHVCPS</sequence>
<dbReference type="EMBL" id="MUZQ01000005">
    <property type="protein sequence ID" value="OWK64168.1"/>
    <property type="molecule type" value="Genomic_DNA"/>
</dbReference>
<proteinExistence type="predicted"/>
<accession>A0A218VEA1</accession>
<dbReference type="AlphaFoldDB" id="A0A218VEA1"/>